<dbReference type="Pfam" id="PF03106">
    <property type="entry name" value="WRKY"/>
    <property type="match status" value="1"/>
</dbReference>
<evidence type="ECO:0000256" key="2">
    <source>
        <dbReference type="ARBA" id="ARBA00023015"/>
    </source>
</evidence>
<dbReference type="InterPro" id="IPR044810">
    <property type="entry name" value="WRKY_plant"/>
</dbReference>
<feature type="region of interest" description="Disordered" evidence="6">
    <location>
        <begin position="220"/>
        <end position="256"/>
    </location>
</feature>
<evidence type="ECO:0000256" key="3">
    <source>
        <dbReference type="ARBA" id="ARBA00023125"/>
    </source>
</evidence>
<dbReference type="OrthoDB" id="684963at2759"/>
<evidence type="ECO:0000259" key="7">
    <source>
        <dbReference type="PROSITE" id="PS50811"/>
    </source>
</evidence>
<gene>
    <name evidence="8" type="ORF">CTI12_AA217320</name>
</gene>
<dbReference type="InterPro" id="IPR003657">
    <property type="entry name" value="WRKY_dom"/>
</dbReference>
<dbReference type="EMBL" id="PKPP01002036">
    <property type="protein sequence ID" value="PWA78111.1"/>
    <property type="molecule type" value="Genomic_DNA"/>
</dbReference>
<evidence type="ECO:0000256" key="6">
    <source>
        <dbReference type="SAM" id="MobiDB-lite"/>
    </source>
</evidence>
<feature type="compositionally biased region" description="Polar residues" evidence="6">
    <location>
        <begin position="241"/>
        <end position="256"/>
    </location>
</feature>
<keyword evidence="9" id="KW-1185">Reference proteome</keyword>
<dbReference type="SMART" id="SM00774">
    <property type="entry name" value="WRKY"/>
    <property type="match status" value="1"/>
</dbReference>
<reference evidence="8 9" key="1">
    <citation type="journal article" date="2018" name="Mol. Plant">
        <title>The genome of Artemisia annua provides insight into the evolution of Asteraceae family and artemisinin biosynthesis.</title>
        <authorList>
            <person name="Shen Q."/>
            <person name="Zhang L."/>
            <person name="Liao Z."/>
            <person name="Wang S."/>
            <person name="Yan T."/>
            <person name="Shi P."/>
            <person name="Liu M."/>
            <person name="Fu X."/>
            <person name="Pan Q."/>
            <person name="Wang Y."/>
            <person name="Lv Z."/>
            <person name="Lu X."/>
            <person name="Zhang F."/>
            <person name="Jiang W."/>
            <person name="Ma Y."/>
            <person name="Chen M."/>
            <person name="Hao X."/>
            <person name="Li L."/>
            <person name="Tang Y."/>
            <person name="Lv G."/>
            <person name="Zhou Y."/>
            <person name="Sun X."/>
            <person name="Brodelius P.E."/>
            <person name="Rose J.K.C."/>
            <person name="Tang K."/>
        </authorList>
    </citation>
    <scope>NUCLEOTIDE SEQUENCE [LARGE SCALE GENOMIC DNA]</scope>
    <source>
        <strain evidence="9">cv. Huhao1</strain>
        <tissue evidence="8">Leaf</tissue>
    </source>
</reference>
<keyword evidence="2" id="KW-0805">Transcription regulation</keyword>
<comment type="caution">
    <text evidence="8">The sequence shown here is derived from an EMBL/GenBank/DDBJ whole genome shotgun (WGS) entry which is preliminary data.</text>
</comment>
<feature type="domain" description="WRKY" evidence="7">
    <location>
        <begin position="121"/>
        <end position="189"/>
    </location>
</feature>
<protein>
    <submittedName>
        <fullName evidence="8">DNA-binding WRKY</fullName>
    </submittedName>
</protein>
<feature type="compositionally biased region" description="Basic and acidic residues" evidence="6">
    <location>
        <begin position="225"/>
        <end position="238"/>
    </location>
</feature>
<dbReference type="Proteomes" id="UP000245207">
    <property type="component" value="Unassembled WGS sequence"/>
</dbReference>
<dbReference type="InterPro" id="IPR036576">
    <property type="entry name" value="WRKY_dom_sf"/>
</dbReference>
<comment type="subcellular location">
    <subcellularLocation>
        <location evidence="1">Nucleus</location>
    </subcellularLocation>
</comment>
<name>A0A2U1NX84_ARTAN</name>
<dbReference type="GO" id="GO:0005634">
    <property type="term" value="C:nucleus"/>
    <property type="evidence" value="ECO:0007669"/>
    <property type="project" value="UniProtKB-SubCell"/>
</dbReference>
<evidence type="ECO:0000256" key="4">
    <source>
        <dbReference type="ARBA" id="ARBA00023163"/>
    </source>
</evidence>
<evidence type="ECO:0000313" key="9">
    <source>
        <dbReference type="Proteomes" id="UP000245207"/>
    </source>
</evidence>
<evidence type="ECO:0000256" key="1">
    <source>
        <dbReference type="ARBA" id="ARBA00004123"/>
    </source>
</evidence>
<dbReference type="AlphaFoldDB" id="A0A2U1NX84"/>
<dbReference type="PANTHER" id="PTHR31282">
    <property type="entry name" value="WRKY TRANSCRIPTION FACTOR 21-RELATED"/>
    <property type="match status" value="1"/>
</dbReference>
<dbReference type="STRING" id="35608.A0A2U1NX84"/>
<dbReference type="Gene3D" id="2.20.25.80">
    <property type="entry name" value="WRKY domain"/>
    <property type="match status" value="1"/>
</dbReference>
<dbReference type="SUPFAM" id="SSF118290">
    <property type="entry name" value="WRKY DNA-binding domain"/>
    <property type="match status" value="1"/>
</dbReference>
<dbReference type="GO" id="GO:0043565">
    <property type="term" value="F:sequence-specific DNA binding"/>
    <property type="evidence" value="ECO:0007669"/>
    <property type="project" value="InterPro"/>
</dbReference>
<evidence type="ECO:0000256" key="5">
    <source>
        <dbReference type="ARBA" id="ARBA00023242"/>
    </source>
</evidence>
<organism evidence="8 9">
    <name type="scientific">Artemisia annua</name>
    <name type="common">Sweet wormwood</name>
    <dbReference type="NCBI Taxonomy" id="35608"/>
    <lineage>
        <taxon>Eukaryota</taxon>
        <taxon>Viridiplantae</taxon>
        <taxon>Streptophyta</taxon>
        <taxon>Embryophyta</taxon>
        <taxon>Tracheophyta</taxon>
        <taxon>Spermatophyta</taxon>
        <taxon>Magnoliopsida</taxon>
        <taxon>eudicotyledons</taxon>
        <taxon>Gunneridae</taxon>
        <taxon>Pentapetalae</taxon>
        <taxon>asterids</taxon>
        <taxon>campanulids</taxon>
        <taxon>Asterales</taxon>
        <taxon>Asteraceae</taxon>
        <taxon>Asteroideae</taxon>
        <taxon>Anthemideae</taxon>
        <taxon>Artemisiinae</taxon>
        <taxon>Artemisia</taxon>
    </lineage>
</organism>
<accession>A0A2U1NX84</accession>
<dbReference type="GO" id="GO:0003700">
    <property type="term" value="F:DNA-binding transcription factor activity"/>
    <property type="evidence" value="ECO:0007669"/>
    <property type="project" value="InterPro"/>
</dbReference>
<keyword evidence="5" id="KW-0539">Nucleus</keyword>
<keyword evidence="4" id="KW-0804">Transcription</keyword>
<proteinExistence type="predicted"/>
<sequence length="282" mass="31987">MEKNNNILVQTLIRGRDSAKRLQNMLCGDTNDDHVSVSVDDLLTDVSESFANGLSMLSSTGRSEVHQESEVFKRNCEMTPTQCQSFSANASLSRNNEKTPLVLVKQGRGQYKRKSGDTRIEISNTSEDCYQWRKYGHKTILNSKFPRCYYRCTHMNDQGCKAKKHVQQLEDEPNKFHITYFGCHTCTITPHNDHIVPHHRPGVVLNFEGFKDQQSLTTNSLTTKKIGDKPSRKQKDHANATPGSSDDQAGSSHSVMSNDLQDMDFFEHEDFLSAWFADTAFN</sequence>
<keyword evidence="3 8" id="KW-0238">DNA-binding</keyword>
<dbReference type="PROSITE" id="PS50811">
    <property type="entry name" value="WRKY"/>
    <property type="match status" value="1"/>
</dbReference>
<evidence type="ECO:0000313" key="8">
    <source>
        <dbReference type="EMBL" id="PWA78111.1"/>
    </source>
</evidence>